<evidence type="ECO:0000259" key="8">
    <source>
        <dbReference type="Pfam" id="PF14698"/>
    </source>
</evidence>
<evidence type="ECO:0000256" key="1">
    <source>
        <dbReference type="ARBA" id="ARBA00004941"/>
    </source>
</evidence>
<dbReference type="InterPro" id="IPR000362">
    <property type="entry name" value="Fumarate_lyase_fam"/>
</dbReference>
<evidence type="ECO:0000256" key="4">
    <source>
        <dbReference type="ARBA" id="ARBA00022605"/>
    </source>
</evidence>
<dbReference type="Gene3D" id="1.10.40.30">
    <property type="entry name" value="Fumarase/aspartase (C-terminal domain)"/>
    <property type="match status" value="1"/>
</dbReference>
<evidence type="ECO:0000256" key="3">
    <source>
        <dbReference type="ARBA" id="ARBA00022571"/>
    </source>
</evidence>
<keyword evidence="12" id="KW-1185">Reference proteome</keyword>
<dbReference type="Gene3D" id="1.10.275.10">
    <property type="entry name" value="Fumarase/aspartase (N-terminal domain)"/>
    <property type="match status" value="1"/>
</dbReference>
<dbReference type="HAMAP" id="MF_00006">
    <property type="entry name" value="Arg_succ_lyase"/>
    <property type="match status" value="1"/>
</dbReference>
<keyword evidence="5 6" id="KW-0456">Lyase</keyword>
<evidence type="ECO:0000313" key="10">
    <source>
        <dbReference type="EMBL" id="GFP30750.1"/>
    </source>
</evidence>
<proteinExistence type="inferred from homology"/>
<dbReference type="UniPathway" id="UPA00068">
    <property type="reaction ID" value="UER00114"/>
</dbReference>
<dbReference type="InterPro" id="IPR020557">
    <property type="entry name" value="Fumarate_lyase_CS"/>
</dbReference>
<dbReference type="PANTHER" id="PTHR43814:SF1">
    <property type="entry name" value="ARGININOSUCCINATE LYASE"/>
    <property type="match status" value="1"/>
</dbReference>
<comment type="similarity">
    <text evidence="6">Belongs to the lyase 1 family. Argininosuccinate lyase subfamily.</text>
</comment>
<dbReference type="InterPro" id="IPR009049">
    <property type="entry name" value="Argininosuccinate_lyase"/>
</dbReference>
<evidence type="ECO:0000259" key="7">
    <source>
        <dbReference type="Pfam" id="PF00206"/>
    </source>
</evidence>
<dbReference type="EC" id="4.3.2.1" evidence="2 6"/>
<keyword evidence="6" id="KW-0963">Cytoplasm</keyword>
<organism evidence="9 11">
    <name type="scientific">Candidatus Hakubella thermalkaliphila</name>
    <dbReference type="NCBI Taxonomy" id="2754717"/>
    <lineage>
        <taxon>Bacteria</taxon>
        <taxon>Bacillati</taxon>
        <taxon>Actinomycetota</taxon>
        <taxon>Actinomycetota incertae sedis</taxon>
        <taxon>Candidatus Hakubellales</taxon>
        <taxon>Candidatus Hakubellaceae</taxon>
        <taxon>Candidatus Hakubella</taxon>
    </lineage>
</organism>
<dbReference type="PRINTS" id="PR00145">
    <property type="entry name" value="ARGSUCLYASE"/>
</dbReference>
<keyword evidence="4 6" id="KW-0028">Amino-acid biosynthesis</keyword>
<evidence type="ECO:0000313" key="12">
    <source>
        <dbReference type="Proteomes" id="UP000588083"/>
    </source>
</evidence>
<feature type="domain" description="Fumarate lyase N-terminal" evidence="7">
    <location>
        <begin position="8"/>
        <end position="302"/>
    </location>
</feature>
<dbReference type="InterPro" id="IPR008948">
    <property type="entry name" value="L-Aspartase-like"/>
</dbReference>
<dbReference type="GO" id="GO:0005829">
    <property type="term" value="C:cytosol"/>
    <property type="evidence" value="ECO:0007669"/>
    <property type="project" value="TreeGrafter"/>
</dbReference>
<dbReference type="InterPro" id="IPR024083">
    <property type="entry name" value="Fumarase/histidase_N"/>
</dbReference>
<dbReference type="AlphaFoldDB" id="A0A6V8NX13"/>
<dbReference type="PANTHER" id="PTHR43814">
    <property type="entry name" value="ARGININOSUCCINATE LYASE"/>
    <property type="match status" value="1"/>
</dbReference>
<dbReference type="FunFam" id="1.10.275.10:FF:000002">
    <property type="entry name" value="Argininosuccinate lyase"/>
    <property type="match status" value="1"/>
</dbReference>
<dbReference type="RefSeq" id="WP_176233164.1">
    <property type="nucleotide sequence ID" value="NZ_BLRY01000017.1"/>
</dbReference>
<dbReference type="PRINTS" id="PR00149">
    <property type="entry name" value="FUMRATELYASE"/>
</dbReference>
<comment type="pathway">
    <text evidence="1 6">Amino-acid biosynthesis; L-arginine biosynthesis; L-arginine from L-ornithine and carbamoyl phosphate: step 3/3.</text>
</comment>
<comment type="catalytic activity">
    <reaction evidence="6">
        <text>2-(N(omega)-L-arginino)succinate = fumarate + L-arginine</text>
        <dbReference type="Rhea" id="RHEA:24020"/>
        <dbReference type="ChEBI" id="CHEBI:29806"/>
        <dbReference type="ChEBI" id="CHEBI:32682"/>
        <dbReference type="ChEBI" id="CHEBI:57472"/>
        <dbReference type="EC" id="4.3.2.1"/>
    </reaction>
</comment>
<dbReference type="Proteomes" id="UP000543224">
    <property type="component" value="Unassembled WGS sequence"/>
</dbReference>
<comment type="subcellular location">
    <subcellularLocation>
        <location evidence="6">Cytoplasm</location>
    </subcellularLocation>
</comment>
<evidence type="ECO:0000313" key="9">
    <source>
        <dbReference type="EMBL" id="GFP24798.1"/>
    </source>
</evidence>
<dbReference type="Proteomes" id="UP000588083">
    <property type="component" value="Unassembled WGS sequence"/>
</dbReference>
<dbReference type="FunFam" id="1.10.40.30:FF:000001">
    <property type="entry name" value="Argininosuccinate lyase"/>
    <property type="match status" value="1"/>
</dbReference>
<protein>
    <recommendedName>
        <fullName evidence="2 6">Argininosuccinate lyase</fullName>
        <shortName evidence="6">ASAL</shortName>
        <ecNumber evidence="2 6">4.3.2.1</ecNumber>
    </recommendedName>
    <alternativeName>
        <fullName evidence="6">Arginosuccinase</fullName>
    </alternativeName>
</protein>
<sequence>MKKLWGSRFTQETEKRALSFTSSLSFDKRLYRYDILGSIAHVRMLASCGIISEGDGEVIVAALEEVEKEMFHDQFSYLESDEDIHTAIERGVVEKVGSEIGGKLHTARSRNDQVALDLRMYLKDEQAKIMAFLGELIEVVLSLAHHNLDLLFPGYTHLQRAQPVLLSHHFMAYGEMLRRDYERLEINFEHTDHMPLGSGALAGVSYPVDREMLARELKFSRITRNSMDAVSDRDFALEFLSNASILMVHLSRLAEEMILWSTSEFGFIELSDRYATGSSMMPQKKNPDIWELVRGKVGRVIGNLGSLLVVLKGLPLSYNRDLQEDKELVFDTADTVKEILPLVGDVLRSTKINQDRIAASTSRGFLTATDMADYLVKKGVPFRKAHHIVGKVVLYCSQNSLTFEELGMDIYKQFDRHFDQDIYEVVSLSKSIASKNIVGGTARQQVAYQIEETTRWVEEKKEDLRKLRERCYFV</sequence>
<dbReference type="EMBL" id="BLRX01000015">
    <property type="protein sequence ID" value="GFP24798.1"/>
    <property type="molecule type" value="Genomic_DNA"/>
</dbReference>
<dbReference type="FunFam" id="1.20.200.10:FF:000015">
    <property type="entry name" value="argininosuccinate lyase isoform X2"/>
    <property type="match status" value="1"/>
</dbReference>
<dbReference type="Pfam" id="PF14698">
    <property type="entry name" value="ASL_C2"/>
    <property type="match status" value="1"/>
</dbReference>
<evidence type="ECO:0000256" key="2">
    <source>
        <dbReference type="ARBA" id="ARBA00012338"/>
    </source>
</evidence>
<dbReference type="CDD" id="cd01359">
    <property type="entry name" value="Argininosuccinate_lyase"/>
    <property type="match status" value="1"/>
</dbReference>
<dbReference type="GO" id="GO:0042450">
    <property type="term" value="P:L-arginine biosynthetic process via ornithine"/>
    <property type="evidence" value="ECO:0007669"/>
    <property type="project" value="UniProtKB-UniRule"/>
</dbReference>
<dbReference type="InterPro" id="IPR029419">
    <property type="entry name" value="Arg_succ_lyase_C"/>
</dbReference>
<dbReference type="SUPFAM" id="SSF48557">
    <property type="entry name" value="L-aspartase-like"/>
    <property type="match status" value="1"/>
</dbReference>
<dbReference type="NCBIfam" id="TIGR00838">
    <property type="entry name" value="argH"/>
    <property type="match status" value="1"/>
</dbReference>
<dbReference type="InterPro" id="IPR022761">
    <property type="entry name" value="Fumarate_lyase_N"/>
</dbReference>
<name>A0A6V8NX13_9ACTN</name>
<comment type="caution">
    <text evidence="9">The sequence shown here is derived from an EMBL/GenBank/DDBJ whole genome shotgun (WGS) entry which is preliminary data.</text>
</comment>
<dbReference type="Gene3D" id="1.20.200.10">
    <property type="entry name" value="Fumarase/aspartase (Central domain)"/>
    <property type="match status" value="1"/>
</dbReference>
<evidence type="ECO:0000256" key="5">
    <source>
        <dbReference type="ARBA" id="ARBA00023239"/>
    </source>
</evidence>
<accession>A0A6V8NX13</accession>
<gene>
    <name evidence="6" type="primary">argH</name>
    <name evidence="9" type="ORF">HKBW3S25_00235</name>
    <name evidence="10" type="ORF">HKBW3S34_01669</name>
</gene>
<dbReference type="PROSITE" id="PS00163">
    <property type="entry name" value="FUMARATE_LYASES"/>
    <property type="match status" value="1"/>
</dbReference>
<dbReference type="GO" id="GO:0004056">
    <property type="term" value="F:argininosuccinate lyase activity"/>
    <property type="evidence" value="ECO:0007669"/>
    <property type="project" value="UniProtKB-UniRule"/>
</dbReference>
<evidence type="ECO:0000313" key="11">
    <source>
        <dbReference type="Proteomes" id="UP000543224"/>
    </source>
</evidence>
<keyword evidence="3 6" id="KW-0055">Arginine biosynthesis</keyword>
<dbReference type="Pfam" id="PF00206">
    <property type="entry name" value="Lyase_1"/>
    <property type="match status" value="1"/>
</dbReference>
<feature type="domain" description="Argininosuccinate lyase C-terminal" evidence="8">
    <location>
        <begin position="365"/>
        <end position="433"/>
    </location>
</feature>
<reference evidence="11 12" key="1">
    <citation type="journal article" date="2020" name="Front. Microbiol.">
        <title>Single-cell genomics of novel Actinobacteria with the Wood-Ljungdahl pathway discovered in a serpentinizing system.</title>
        <authorList>
            <person name="Merino N."/>
            <person name="Kawai M."/>
            <person name="Boyd E.S."/>
            <person name="Colman D.R."/>
            <person name="McGlynn S.E."/>
            <person name="Nealson K.H."/>
            <person name="Kurokawa K."/>
            <person name="Hongoh Y."/>
        </authorList>
    </citation>
    <scope>NUCLEOTIDE SEQUENCE [LARGE SCALE GENOMIC DNA]</scope>
    <source>
        <strain evidence="9 11">S25</strain>
        <strain evidence="10 12">S34</strain>
    </source>
</reference>
<dbReference type="EMBL" id="BLRZ01000098">
    <property type="protein sequence ID" value="GFP30750.1"/>
    <property type="molecule type" value="Genomic_DNA"/>
</dbReference>
<evidence type="ECO:0000256" key="6">
    <source>
        <dbReference type="HAMAP-Rule" id="MF_00006"/>
    </source>
</evidence>